<dbReference type="PANTHER" id="PTHR12804:SF0">
    <property type="entry name" value="SIGNAL PEPTIDASE COMPLEX SUBUNIT 3"/>
    <property type="match status" value="1"/>
</dbReference>
<evidence type="ECO:0000256" key="9">
    <source>
        <dbReference type="ARBA" id="ARBA00046080"/>
    </source>
</evidence>
<dbReference type="GO" id="GO:0045047">
    <property type="term" value="P:protein targeting to ER"/>
    <property type="evidence" value="ECO:0007669"/>
    <property type="project" value="TreeGrafter"/>
</dbReference>
<comment type="similarity">
    <text evidence="2">Belongs to the SPCS3 family.</text>
</comment>
<accession>A0AA88I7T7</accession>
<evidence type="ECO:0000256" key="10">
    <source>
        <dbReference type="SAM" id="SignalP"/>
    </source>
</evidence>
<keyword evidence="6" id="KW-1133">Transmembrane helix</keyword>
<dbReference type="PANTHER" id="PTHR12804">
    <property type="entry name" value="MICROSOMAL SIGNAL PEPTIDASE 23 KD SUBUNIT SPC22/23"/>
    <property type="match status" value="1"/>
</dbReference>
<dbReference type="InterPro" id="IPR007653">
    <property type="entry name" value="SPC3"/>
</dbReference>
<name>A0AA88I7T7_ARTSF</name>
<dbReference type="Proteomes" id="UP001187531">
    <property type="component" value="Unassembled WGS sequence"/>
</dbReference>
<keyword evidence="4" id="KW-0256">Endoplasmic reticulum</keyword>
<dbReference type="EMBL" id="JAVRJZ010000004">
    <property type="protein sequence ID" value="KAK2723440.1"/>
    <property type="molecule type" value="Genomic_DNA"/>
</dbReference>
<feature type="chain" id="PRO_5041674652" description="Signal peptidase complex subunit 3" evidence="10">
    <location>
        <begin position="32"/>
        <end position="199"/>
    </location>
</feature>
<evidence type="ECO:0000256" key="1">
    <source>
        <dbReference type="ARBA" id="ARBA00004648"/>
    </source>
</evidence>
<evidence type="ECO:0000256" key="4">
    <source>
        <dbReference type="ARBA" id="ARBA00022824"/>
    </source>
</evidence>
<evidence type="ECO:0000256" key="6">
    <source>
        <dbReference type="ARBA" id="ARBA00022989"/>
    </source>
</evidence>
<proteinExistence type="inferred from homology"/>
<organism evidence="11 12">
    <name type="scientific">Artemia franciscana</name>
    <name type="common">Brine shrimp</name>
    <name type="synonym">Artemia sanfranciscana</name>
    <dbReference type="NCBI Taxonomy" id="6661"/>
    <lineage>
        <taxon>Eukaryota</taxon>
        <taxon>Metazoa</taxon>
        <taxon>Ecdysozoa</taxon>
        <taxon>Arthropoda</taxon>
        <taxon>Crustacea</taxon>
        <taxon>Branchiopoda</taxon>
        <taxon>Anostraca</taxon>
        <taxon>Artemiidae</taxon>
        <taxon>Artemia</taxon>
    </lineage>
</organism>
<feature type="signal peptide" evidence="10">
    <location>
        <begin position="1"/>
        <end position="31"/>
    </location>
</feature>
<evidence type="ECO:0000256" key="7">
    <source>
        <dbReference type="ARBA" id="ARBA00023136"/>
    </source>
</evidence>
<reference evidence="11" key="1">
    <citation type="submission" date="2023-07" db="EMBL/GenBank/DDBJ databases">
        <title>Chromosome-level genome assembly of Artemia franciscana.</title>
        <authorList>
            <person name="Jo E."/>
        </authorList>
    </citation>
    <scope>NUCLEOTIDE SEQUENCE</scope>
    <source>
        <tissue evidence="11">Whole body</tissue>
    </source>
</reference>
<dbReference type="GO" id="GO:0005787">
    <property type="term" value="C:signal peptidase complex"/>
    <property type="evidence" value="ECO:0007669"/>
    <property type="project" value="InterPro"/>
</dbReference>
<keyword evidence="7" id="KW-0472">Membrane</keyword>
<keyword evidence="5" id="KW-0735">Signal-anchor</keyword>
<sequence>MMIFSTIMNCMSKVQTVAFVIVALCFLQTLAEPNPVNVHINHVVANIYPQEYSEVDLGVLNLDLKTDLKPLFNWNVKQLYVYLTAEYHTKHNILNQVVLCDKIIKNGDEAKLDLKGLTVWFGDKENELRGNENIVLTLSWNLVPNIGFLPRYSGTGAKVINFPFIYKVATKLQDRRLIGKIKQYYNNGILQRLEESEGD</sequence>
<dbReference type="Pfam" id="PF04573">
    <property type="entry name" value="SPC22"/>
    <property type="match status" value="1"/>
</dbReference>
<comment type="caution">
    <text evidence="11">The sequence shown here is derived from an EMBL/GenBank/DDBJ whole genome shotgun (WGS) entry which is preliminary data.</text>
</comment>
<dbReference type="GO" id="GO:0006465">
    <property type="term" value="P:signal peptide processing"/>
    <property type="evidence" value="ECO:0007669"/>
    <property type="project" value="InterPro"/>
</dbReference>
<evidence type="ECO:0000256" key="2">
    <source>
        <dbReference type="ARBA" id="ARBA00009289"/>
    </source>
</evidence>
<evidence type="ECO:0000256" key="8">
    <source>
        <dbReference type="ARBA" id="ARBA00029556"/>
    </source>
</evidence>
<keyword evidence="12" id="KW-1185">Reference proteome</keyword>
<evidence type="ECO:0000256" key="5">
    <source>
        <dbReference type="ARBA" id="ARBA00022968"/>
    </source>
</evidence>
<evidence type="ECO:0000313" key="11">
    <source>
        <dbReference type="EMBL" id="KAK2723440.1"/>
    </source>
</evidence>
<evidence type="ECO:0000313" key="12">
    <source>
        <dbReference type="Proteomes" id="UP001187531"/>
    </source>
</evidence>
<comment type="function">
    <text evidence="9">Essential component of the signal peptidase complex (SPC) which catalyzes the cleavage of N-terminal signal sequences from nascent proteins as they are translocated into the lumen of the endoplasmic reticulum. Essential for the SPC catalytic activity, possibly by stabilizing and positioning the active center of the complex close to the lumenal surface.</text>
</comment>
<dbReference type="AlphaFoldDB" id="A0AA88I7T7"/>
<keyword evidence="10" id="KW-0732">Signal</keyword>
<comment type="subcellular location">
    <subcellularLocation>
        <location evidence="1">Endoplasmic reticulum membrane</location>
        <topology evidence="1">Single-pass type II membrane protein</topology>
    </subcellularLocation>
</comment>
<protein>
    <recommendedName>
        <fullName evidence="8">Signal peptidase complex subunit 3</fullName>
    </recommendedName>
</protein>
<keyword evidence="3" id="KW-0812">Transmembrane</keyword>
<evidence type="ECO:0000256" key="3">
    <source>
        <dbReference type="ARBA" id="ARBA00022692"/>
    </source>
</evidence>
<gene>
    <name evidence="11" type="ORF">QYM36_001943</name>
</gene>